<dbReference type="PROSITE" id="PS00116">
    <property type="entry name" value="DNA_POLYMERASE_B"/>
    <property type="match status" value="1"/>
</dbReference>
<name>A0A2N1MFH5_9GLOM</name>
<accession>A0A2N1MFH5</accession>
<evidence type="ECO:0000313" key="2">
    <source>
        <dbReference type="Proteomes" id="UP000233469"/>
    </source>
</evidence>
<dbReference type="GO" id="GO:0000166">
    <property type="term" value="F:nucleotide binding"/>
    <property type="evidence" value="ECO:0007669"/>
    <property type="project" value="InterPro"/>
</dbReference>
<proteinExistence type="predicted"/>
<dbReference type="InterPro" id="IPR017964">
    <property type="entry name" value="DNA-dir_DNA_pol_B_CS"/>
</dbReference>
<dbReference type="VEuPathDB" id="FungiDB:FUN_015561"/>
<dbReference type="GO" id="GO:0003676">
    <property type="term" value="F:nucleic acid binding"/>
    <property type="evidence" value="ECO:0007669"/>
    <property type="project" value="InterPro"/>
</dbReference>
<reference evidence="1 2" key="2">
    <citation type="submission" date="2017-10" db="EMBL/GenBank/DDBJ databases">
        <title>Extensive intraspecific genome diversity in a model arbuscular mycorrhizal fungus.</title>
        <authorList>
            <person name="Chen E.C.H."/>
            <person name="Morin E."/>
            <person name="Baudet D."/>
            <person name="Noel J."/>
            <person name="Ndikumana S."/>
            <person name="Charron P."/>
            <person name="St-Onge C."/>
            <person name="Giorgi J."/>
            <person name="Grigoriev I.V."/>
            <person name="Roux C."/>
            <person name="Martin F.M."/>
            <person name="Corradi N."/>
        </authorList>
    </citation>
    <scope>NUCLEOTIDE SEQUENCE [LARGE SCALE GENOMIC DNA]</scope>
    <source>
        <strain evidence="1 2">C2</strain>
    </source>
</reference>
<dbReference type="EMBL" id="LLXL01002604">
    <property type="protein sequence ID" value="PKK60390.1"/>
    <property type="molecule type" value="Genomic_DNA"/>
</dbReference>
<organism evidence="1 2">
    <name type="scientific">Rhizophagus irregularis</name>
    <dbReference type="NCBI Taxonomy" id="588596"/>
    <lineage>
        <taxon>Eukaryota</taxon>
        <taxon>Fungi</taxon>
        <taxon>Fungi incertae sedis</taxon>
        <taxon>Mucoromycota</taxon>
        <taxon>Glomeromycotina</taxon>
        <taxon>Glomeromycetes</taxon>
        <taxon>Glomerales</taxon>
        <taxon>Glomeraceae</taxon>
        <taxon>Rhizophagus</taxon>
    </lineage>
</organism>
<reference evidence="1 2" key="1">
    <citation type="submission" date="2016-04" db="EMBL/GenBank/DDBJ databases">
        <title>Genome analyses suggest a sexual origin of heterokaryosis in a supposedly ancient asexual fungus.</title>
        <authorList>
            <person name="Ropars J."/>
            <person name="Sedzielewska K."/>
            <person name="Noel J."/>
            <person name="Charron P."/>
            <person name="Farinelli L."/>
            <person name="Marton T."/>
            <person name="Kruger M."/>
            <person name="Pelin A."/>
            <person name="Brachmann A."/>
            <person name="Corradi N."/>
        </authorList>
    </citation>
    <scope>NUCLEOTIDE SEQUENCE [LARGE SCALE GENOMIC DNA]</scope>
    <source>
        <strain evidence="1 2">C2</strain>
    </source>
</reference>
<evidence type="ECO:0000313" key="1">
    <source>
        <dbReference type="EMBL" id="PKK60390.1"/>
    </source>
</evidence>
<sequence length="77" mass="8909">MEDVKELIFVRPIASTTCTISGIIISNKYENNEKLCYTDTDSIETKDVYVDMIEDADLYDLVIIQKINYLKNYHPAN</sequence>
<dbReference type="Proteomes" id="UP000233469">
    <property type="component" value="Unassembled WGS sequence"/>
</dbReference>
<dbReference type="AlphaFoldDB" id="A0A2N1MFH5"/>
<comment type="caution">
    <text evidence="1">The sequence shown here is derived from an EMBL/GenBank/DDBJ whole genome shotgun (WGS) entry which is preliminary data.</text>
</comment>
<gene>
    <name evidence="1" type="ORF">RhiirC2_793381</name>
</gene>
<protein>
    <submittedName>
        <fullName evidence="1">Uncharacterized protein</fullName>
    </submittedName>
</protein>